<evidence type="ECO:0000313" key="2">
    <source>
        <dbReference type="EMBL" id="GIG36856.1"/>
    </source>
</evidence>
<proteinExistence type="predicted"/>
<feature type="region of interest" description="Disordered" evidence="1">
    <location>
        <begin position="1"/>
        <end position="53"/>
    </location>
</feature>
<dbReference type="AlphaFoldDB" id="A0A919PBX9"/>
<gene>
    <name evidence="2" type="ORF">Cpa01nite_22370</name>
</gene>
<evidence type="ECO:0000256" key="1">
    <source>
        <dbReference type="SAM" id="MobiDB-lite"/>
    </source>
</evidence>
<dbReference type="EMBL" id="BONO01000016">
    <property type="protein sequence ID" value="GIG36856.1"/>
    <property type="molecule type" value="Genomic_DNA"/>
</dbReference>
<evidence type="ECO:0000313" key="3">
    <source>
        <dbReference type="Proteomes" id="UP000642125"/>
    </source>
</evidence>
<sequence>MSPHPDAAPPAEHEPAPPPPAGPLPPADELPVHEERHRDGSLRARGPLLGDDPHGYWEWYRLDGSIMRSGSFDRGVQVGAWTTYDRAGRPYKVTQMDRPAAS</sequence>
<accession>A0A919PBX9</accession>
<evidence type="ECO:0008006" key="4">
    <source>
        <dbReference type="Google" id="ProtNLM"/>
    </source>
</evidence>
<dbReference type="SUPFAM" id="SSF82185">
    <property type="entry name" value="Histone H3 K4-specific methyltransferase SET7/9 N-terminal domain"/>
    <property type="match status" value="1"/>
</dbReference>
<dbReference type="RefSeq" id="WP_239068723.1">
    <property type="nucleotide sequence ID" value="NZ_BONO01000016.1"/>
</dbReference>
<organism evidence="2 3">
    <name type="scientific">Cellulomonas pakistanensis</name>
    <dbReference type="NCBI Taxonomy" id="992287"/>
    <lineage>
        <taxon>Bacteria</taxon>
        <taxon>Bacillati</taxon>
        <taxon>Actinomycetota</taxon>
        <taxon>Actinomycetes</taxon>
        <taxon>Micrococcales</taxon>
        <taxon>Cellulomonadaceae</taxon>
        <taxon>Cellulomonas</taxon>
    </lineage>
</organism>
<keyword evidence="3" id="KW-1185">Reference proteome</keyword>
<name>A0A919PBX9_9CELL</name>
<feature type="compositionally biased region" description="Basic and acidic residues" evidence="1">
    <location>
        <begin position="30"/>
        <end position="42"/>
    </location>
</feature>
<reference evidence="2" key="1">
    <citation type="submission" date="2021-01" db="EMBL/GenBank/DDBJ databases">
        <title>Whole genome shotgun sequence of Cellulomonas pakistanensis NBRC 110800.</title>
        <authorList>
            <person name="Komaki H."/>
            <person name="Tamura T."/>
        </authorList>
    </citation>
    <scope>NUCLEOTIDE SEQUENCE</scope>
    <source>
        <strain evidence="2">NBRC 110800</strain>
    </source>
</reference>
<dbReference type="Gene3D" id="2.20.110.10">
    <property type="entry name" value="Histone H3 K4-specific methyltransferase SET7/9 N-terminal domain"/>
    <property type="match status" value="1"/>
</dbReference>
<dbReference type="Proteomes" id="UP000642125">
    <property type="component" value="Unassembled WGS sequence"/>
</dbReference>
<feature type="compositionally biased region" description="Pro residues" evidence="1">
    <location>
        <begin position="16"/>
        <end position="28"/>
    </location>
</feature>
<protein>
    <recommendedName>
        <fullName evidence="4">MORN repeat variant</fullName>
    </recommendedName>
</protein>
<comment type="caution">
    <text evidence="2">The sequence shown here is derived from an EMBL/GenBank/DDBJ whole genome shotgun (WGS) entry which is preliminary data.</text>
</comment>